<dbReference type="GO" id="GO:0003746">
    <property type="term" value="F:translation elongation factor activity"/>
    <property type="evidence" value="ECO:0007669"/>
    <property type="project" value="UniProtKB-KW"/>
</dbReference>
<dbReference type="InterPro" id="IPR035654">
    <property type="entry name" value="LepA_IV"/>
</dbReference>
<keyword evidence="4 8" id="KW-0378">Hydrolase</keyword>
<evidence type="ECO:0000256" key="3">
    <source>
        <dbReference type="ARBA" id="ARBA00022792"/>
    </source>
</evidence>
<dbReference type="FunFam" id="3.30.70.870:FF:000004">
    <property type="entry name" value="Translation factor GUF1, mitochondrial"/>
    <property type="match status" value="1"/>
</dbReference>
<dbReference type="Gene3D" id="3.40.50.300">
    <property type="entry name" value="P-loop containing nucleotide triphosphate hydrolases"/>
    <property type="match status" value="1"/>
</dbReference>
<reference evidence="11 12" key="1">
    <citation type="journal article" date="2019" name="Fungal Biol. Biotechnol.">
        <title>Draft genome sequence of fastidious pathogen Ceratobasidium theobromae, which causes vascular-streak dieback in Theobroma cacao.</title>
        <authorList>
            <person name="Ali S.S."/>
            <person name="Asman A."/>
            <person name="Shao J."/>
            <person name="Firmansyah A.P."/>
            <person name="Susilo A.W."/>
            <person name="Rosmana A."/>
            <person name="McMahon P."/>
            <person name="Junaid M."/>
            <person name="Guest D."/>
            <person name="Kheng T.Y."/>
            <person name="Meinhardt L.W."/>
            <person name="Bailey B.A."/>
        </authorList>
    </citation>
    <scope>NUCLEOTIDE SEQUENCE [LARGE SCALE GENOMIC DNA]</scope>
    <source>
        <strain evidence="11 12">CT2</strain>
    </source>
</reference>
<feature type="compositionally biased region" description="Basic residues" evidence="9">
    <location>
        <begin position="277"/>
        <end position="287"/>
    </location>
</feature>
<keyword evidence="3 8" id="KW-0999">Mitochondrion inner membrane</keyword>
<dbReference type="FunFam" id="3.30.70.2570:FF:000001">
    <property type="entry name" value="Translation factor GUF1, mitochondrial"/>
    <property type="match status" value="1"/>
</dbReference>
<dbReference type="GO" id="GO:0097177">
    <property type="term" value="F:mitochondrial ribosome binding"/>
    <property type="evidence" value="ECO:0007669"/>
    <property type="project" value="TreeGrafter"/>
</dbReference>
<dbReference type="InterPro" id="IPR013842">
    <property type="entry name" value="LepA_CTD"/>
</dbReference>
<dbReference type="Pfam" id="PF00009">
    <property type="entry name" value="GTP_EFTU"/>
    <property type="match status" value="1"/>
</dbReference>
<dbReference type="OrthoDB" id="1074at2759"/>
<dbReference type="FunFam" id="2.40.30.10:FF:000015">
    <property type="entry name" value="Translation factor GUF1, mitochondrial"/>
    <property type="match status" value="1"/>
</dbReference>
<feature type="compositionally biased region" description="Basic and acidic residues" evidence="9">
    <location>
        <begin position="360"/>
        <end position="389"/>
    </location>
</feature>
<feature type="domain" description="Tr-type G" evidence="10">
    <location>
        <begin position="443"/>
        <end position="647"/>
    </location>
</feature>
<dbReference type="InterPro" id="IPR000795">
    <property type="entry name" value="T_Tr_GTP-bd_dom"/>
</dbReference>
<keyword evidence="7 8" id="KW-0342">GTP-binding</keyword>
<dbReference type="HAMAP" id="MF_00071">
    <property type="entry name" value="LepA"/>
    <property type="match status" value="1"/>
</dbReference>
<dbReference type="PROSITE" id="PS51722">
    <property type="entry name" value="G_TR_2"/>
    <property type="match status" value="1"/>
</dbReference>
<comment type="catalytic activity">
    <reaction evidence="8">
        <text>GTP + H2O = GDP + phosphate + H(+)</text>
        <dbReference type="Rhea" id="RHEA:19669"/>
        <dbReference type="ChEBI" id="CHEBI:15377"/>
        <dbReference type="ChEBI" id="CHEBI:15378"/>
        <dbReference type="ChEBI" id="CHEBI:37565"/>
        <dbReference type="ChEBI" id="CHEBI:43474"/>
        <dbReference type="ChEBI" id="CHEBI:58189"/>
        <dbReference type="EC" id="3.6.5.n1"/>
    </reaction>
</comment>
<comment type="caution">
    <text evidence="8">Lacks conserved residue(s) required for the propagation of feature annotation.</text>
</comment>
<comment type="function">
    <text evidence="8">Promotes mitochondrial protein synthesis. May act as a fidelity factor of the translation reaction, by catalyzing a one-codon backward translocation of tRNAs on improperly translocated ribosomes. Binds to mitochondrial ribosomes in a GTP-dependent manner.</text>
</comment>
<evidence type="ECO:0000256" key="5">
    <source>
        <dbReference type="ARBA" id="ARBA00022917"/>
    </source>
</evidence>
<dbReference type="Gene3D" id="3.30.70.2570">
    <property type="entry name" value="Elongation factor 4, C-terminal domain"/>
    <property type="match status" value="1"/>
</dbReference>
<evidence type="ECO:0000313" key="12">
    <source>
        <dbReference type="Proteomes" id="UP000383932"/>
    </source>
</evidence>
<feature type="binding site" evidence="8">
    <location>
        <begin position="452"/>
        <end position="459"/>
    </location>
    <ligand>
        <name>GTP</name>
        <dbReference type="ChEBI" id="CHEBI:37565"/>
    </ligand>
</feature>
<keyword evidence="2 8" id="KW-0547">Nucleotide-binding</keyword>
<keyword evidence="6 8" id="KW-0496">Mitochondrion</keyword>
<keyword evidence="5 8" id="KW-0648">Protein biosynthesis</keyword>
<evidence type="ECO:0000256" key="8">
    <source>
        <dbReference type="HAMAP-Rule" id="MF_03137"/>
    </source>
</evidence>
<dbReference type="InterPro" id="IPR000640">
    <property type="entry name" value="EFG_V-like"/>
</dbReference>
<evidence type="ECO:0000259" key="10">
    <source>
        <dbReference type="PROSITE" id="PS51722"/>
    </source>
</evidence>
<dbReference type="InterPro" id="IPR009000">
    <property type="entry name" value="Transl_B-barrel_sf"/>
</dbReference>
<dbReference type="Gene3D" id="3.30.70.870">
    <property type="entry name" value="Elongation Factor G (Translational Gtpase), domain 3"/>
    <property type="match status" value="1"/>
</dbReference>
<dbReference type="SUPFAM" id="SSF52540">
    <property type="entry name" value="P-loop containing nucleoside triphosphate hydrolases"/>
    <property type="match status" value="1"/>
</dbReference>
<proteinExistence type="inferred from homology"/>
<dbReference type="Pfam" id="PF00679">
    <property type="entry name" value="EFG_C"/>
    <property type="match status" value="1"/>
</dbReference>
<dbReference type="PANTHER" id="PTHR43512">
    <property type="entry name" value="TRANSLATION FACTOR GUF1-RELATED"/>
    <property type="match status" value="1"/>
</dbReference>
<dbReference type="SUPFAM" id="SSF54980">
    <property type="entry name" value="EF-G C-terminal domain-like"/>
    <property type="match status" value="2"/>
</dbReference>
<dbReference type="Proteomes" id="UP000383932">
    <property type="component" value="Unassembled WGS sequence"/>
</dbReference>
<dbReference type="InterPro" id="IPR035647">
    <property type="entry name" value="EFG_III/V"/>
</dbReference>
<evidence type="ECO:0000256" key="4">
    <source>
        <dbReference type="ARBA" id="ARBA00022801"/>
    </source>
</evidence>
<dbReference type="FunFam" id="3.30.70.240:FF:000007">
    <property type="entry name" value="Translation factor GUF1, mitochondrial"/>
    <property type="match status" value="1"/>
</dbReference>
<dbReference type="GO" id="GO:0003924">
    <property type="term" value="F:GTPase activity"/>
    <property type="evidence" value="ECO:0007669"/>
    <property type="project" value="UniProtKB-UniRule"/>
</dbReference>
<protein>
    <submittedName>
        <fullName evidence="11">Elongation factor-type GTP-binding protein</fullName>
    </submittedName>
</protein>
<evidence type="ECO:0000256" key="6">
    <source>
        <dbReference type="ARBA" id="ARBA00023128"/>
    </source>
</evidence>
<dbReference type="AlphaFoldDB" id="A0A5N5QWV0"/>
<keyword evidence="11" id="KW-0251">Elongation factor</keyword>
<organism evidence="11 12">
    <name type="scientific">Ceratobasidium theobromae</name>
    <dbReference type="NCBI Taxonomy" id="1582974"/>
    <lineage>
        <taxon>Eukaryota</taxon>
        <taxon>Fungi</taxon>
        <taxon>Dikarya</taxon>
        <taxon>Basidiomycota</taxon>
        <taxon>Agaricomycotina</taxon>
        <taxon>Agaricomycetes</taxon>
        <taxon>Cantharellales</taxon>
        <taxon>Ceratobasidiaceae</taxon>
        <taxon>Ceratobasidium</taxon>
    </lineage>
</organism>
<keyword evidence="8" id="KW-0472">Membrane</keyword>
<comment type="caution">
    <text evidence="11">The sequence shown here is derived from an EMBL/GenBank/DDBJ whole genome shotgun (WGS) entry which is preliminary data.</text>
</comment>
<dbReference type="PANTHER" id="PTHR43512:SF7">
    <property type="entry name" value="TRANSLATION FACTOR GUF1, MITOCHONDRIAL"/>
    <property type="match status" value="1"/>
</dbReference>
<dbReference type="Gene3D" id="3.30.70.240">
    <property type="match status" value="1"/>
</dbReference>
<comment type="similarity">
    <text evidence="8">Belongs to the GTP-binding elongation factor family. LepA subfamily.</text>
</comment>
<gene>
    <name evidence="11" type="ORF">CTheo_875</name>
</gene>
<dbReference type="InterPro" id="IPR006297">
    <property type="entry name" value="EF-4"/>
</dbReference>
<feature type="region of interest" description="Disordered" evidence="9">
    <location>
        <begin position="360"/>
        <end position="405"/>
    </location>
</feature>
<name>A0A5N5QWV0_9AGAM</name>
<dbReference type="Pfam" id="PF06421">
    <property type="entry name" value="LepA_C"/>
    <property type="match status" value="1"/>
</dbReference>
<dbReference type="InterPro" id="IPR027417">
    <property type="entry name" value="P-loop_NTPase"/>
</dbReference>
<sequence>MVTRGPDVATSPADPRLQAECAIPSGRTLAKEPTLIPENHPLHPYVFSRPRSTNDIYTIKMHCLHRVVMSRNFPHDIPTSFIGEFPRRTPSLPPNRVNRQRISFPSPFFEHPRKRSFGAILDSAALESLPATETRCRTSTLPCLDNRKTDRIRTYNNAARGLVCARRRAKRGGVRIGVFDFLFIRCCFCILSKRRVASGRVTRSENLSPSFRMLFRPDDDSEVSSGVHDLLELNSVDSGALVEFGMSDTDPECANNCDLRHRASQPLVRGKNERAAHSKASKTHAKRPTTTATAATTRSSSDLYSTERLNKRRSAVVGSLSQPVISTSKRARQGNLALQRRASVPQQALQHISVLDDKFLPKGKRKREDQGEDFEPRERKRVVSADSEKSQSSTPDPGRTADGKIDYRSQITSSASFSVIKIRSFASTFVRWAPINMEEFDCSRIRNFGIIAHIDHGKSTLADRLLELTGTISKSHGVNKQVLDKLKVERERGITGKNFSVKAQTASMFYDSGGKTYLLNLIDTPGRGYCHVDFSWEVSRSMAACQGALLLVDATRTTPQLAHQQNIHKSDVEGIQAQSISVYHVAKERGVHIIPIDLPAASPERVAAQMQQTFDIVPSDILQISAKTGQGVSELLRAIVDRVPPPAFEHNVNAVSCIGASTLLGLNEAKDKMRALLFDSQYDKYRGVVSLVSLQSGQIRDKIASCHTRKKYEVAEIGIMHPEEEPTGVLQAGQVGYLTHIGDTFHHVGENVEPLPGFRPAKAMVFAGVYPVDSSEFPKLEESIKRLLLTDRSVIAQPESSSSLGQGIRLGALGSLHMDVLRQRLEDEYGAQVIVTAPTVPYRLVLRDGTEREVSNPVEFPEPGEVGTGSGGNVREILEPIVHATIIVPEEYIGNMLDLCSSHRATDITHTYISTSDDYTSSPGSHSSRILIRATLPLAEIVTDFHDRVKHRSSGFASFDYESAGYAHADVVKVGFALNGKPVDALAIIVCKDRATRVGRAWVKKLREVVPRQLFEIAIQATVGSKVIARETLSAQRKDVTAGLYGGHYERKMKVLSKQKEGKKKMKKIGNVELPQEAFYDVLSSKIE</sequence>
<evidence type="ECO:0000256" key="1">
    <source>
        <dbReference type="ARBA" id="ARBA00005454"/>
    </source>
</evidence>
<dbReference type="InterPro" id="IPR038363">
    <property type="entry name" value="LepA_C_sf"/>
</dbReference>
<comment type="subcellular location">
    <subcellularLocation>
        <location evidence="8">Mitochondrion inner membrane</location>
        <topology evidence="8">Peripheral membrane protein</topology>
        <orientation evidence="8">Matrix side</orientation>
    </subcellularLocation>
</comment>
<dbReference type="EMBL" id="SSOP01000007">
    <property type="protein sequence ID" value="KAB5595637.1"/>
    <property type="molecule type" value="Genomic_DNA"/>
</dbReference>
<dbReference type="GO" id="GO:0005525">
    <property type="term" value="F:GTP binding"/>
    <property type="evidence" value="ECO:0007669"/>
    <property type="project" value="UniProtKB-UniRule"/>
</dbReference>
<dbReference type="GO" id="GO:0005743">
    <property type="term" value="C:mitochondrial inner membrane"/>
    <property type="evidence" value="ECO:0007669"/>
    <property type="project" value="UniProtKB-SubCell"/>
</dbReference>
<dbReference type="GO" id="GO:0045727">
    <property type="term" value="P:positive regulation of translation"/>
    <property type="evidence" value="ECO:0007669"/>
    <property type="project" value="UniProtKB-UniRule"/>
</dbReference>
<comment type="similarity">
    <text evidence="1">Belongs to the TRAFAC class translation factor GTPase superfamily. Classic translation factor GTPase family. LepA subfamily.</text>
</comment>
<dbReference type="Gene3D" id="2.40.30.10">
    <property type="entry name" value="Translation factors"/>
    <property type="match status" value="1"/>
</dbReference>
<dbReference type="SUPFAM" id="SSF50447">
    <property type="entry name" value="Translation proteins"/>
    <property type="match status" value="1"/>
</dbReference>
<dbReference type="NCBIfam" id="TIGR01393">
    <property type="entry name" value="lepA"/>
    <property type="match status" value="1"/>
</dbReference>
<evidence type="ECO:0000256" key="9">
    <source>
        <dbReference type="SAM" id="MobiDB-lite"/>
    </source>
</evidence>
<evidence type="ECO:0000313" key="11">
    <source>
        <dbReference type="EMBL" id="KAB5595637.1"/>
    </source>
</evidence>
<dbReference type="GO" id="GO:0005759">
    <property type="term" value="C:mitochondrial matrix"/>
    <property type="evidence" value="ECO:0007669"/>
    <property type="project" value="UniProtKB-UniRule"/>
</dbReference>
<accession>A0A5N5QWV0</accession>
<evidence type="ECO:0000256" key="2">
    <source>
        <dbReference type="ARBA" id="ARBA00022741"/>
    </source>
</evidence>
<evidence type="ECO:0000256" key="7">
    <source>
        <dbReference type="ARBA" id="ARBA00023134"/>
    </source>
</evidence>
<feature type="region of interest" description="Disordered" evidence="9">
    <location>
        <begin position="264"/>
        <end position="307"/>
    </location>
</feature>
<dbReference type="CDD" id="cd03709">
    <property type="entry name" value="lepA_C"/>
    <property type="match status" value="1"/>
</dbReference>
<keyword evidence="12" id="KW-1185">Reference proteome</keyword>